<gene>
    <name evidence="3" type="ORF">JJB74_29680</name>
</gene>
<keyword evidence="1 3" id="KW-0378">Hydrolase</keyword>
<dbReference type="SUPFAM" id="SSF53474">
    <property type="entry name" value="alpha/beta-Hydrolases"/>
    <property type="match status" value="1"/>
</dbReference>
<accession>A0A934SZV6</accession>
<feature type="domain" description="BD-FAE-like" evidence="2">
    <location>
        <begin position="66"/>
        <end position="158"/>
    </location>
</feature>
<evidence type="ECO:0000259" key="2">
    <source>
        <dbReference type="Pfam" id="PF20434"/>
    </source>
</evidence>
<dbReference type="Proteomes" id="UP000622890">
    <property type="component" value="Unassembled WGS sequence"/>
</dbReference>
<dbReference type="InterPro" id="IPR029058">
    <property type="entry name" value="AB_hydrolase_fold"/>
</dbReference>
<dbReference type="PANTHER" id="PTHR48081">
    <property type="entry name" value="AB HYDROLASE SUPERFAMILY PROTEIN C4A8.06C"/>
    <property type="match status" value="1"/>
</dbReference>
<dbReference type="GO" id="GO:0016787">
    <property type="term" value="F:hydrolase activity"/>
    <property type="evidence" value="ECO:0007669"/>
    <property type="project" value="UniProtKB-KW"/>
</dbReference>
<dbReference type="Gene3D" id="3.40.50.1820">
    <property type="entry name" value="alpha/beta hydrolase"/>
    <property type="match status" value="1"/>
</dbReference>
<dbReference type="PANTHER" id="PTHR48081:SF33">
    <property type="entry name" value="KYNURENINE FORMAMIDASE"/>
    <property type="match status" value="1"/>
</dbReference>
<dbReference type="EMBL" id="JAEPBG010000027">
    <property type="protein sequence ID" value="MBK4738802.1"/>
    <property type="molecule type" value="Genomic_DNA"/>
</dbReference>
<name>A0A934SZV6_9BURK</name>
<comment type="caution">
    <text evidence="3">The sequence shown here is derived from an EMBL/GenBank/DDBJ whole genome shotgun (WGS) entry which is preliminary data.</text>
</comment>
<organism evidence="3 4">
    <name type="scientific">Noviherbaspirillum pedocola</name>
    <dbReference type="NCBI Taxonomy" id="2801341"/>
    <lineage>
        <taxon>Bacteria</taxon>
        <taxon>Pseudomonadati</taxon>
        <taxon>Pseudomonadota</taxon>
        <taxon>Betaproteobacteria</taxon>
        <taxon>Burkholderiales</taxon>
        <taxon>Oxalobacteraceae</taxon>
        <taxon>Noviherbaspirillum</taxon>
    </lineage>
</organism>
<dbReference type="InterPro" id="IPR050300">
    <property type="entry name" value="GDXG_lipolytic_enzyme"/>
</dbReference>
<proteinExistence type="predicted"/>
<evidence type="ECO:0000313" key="3">
    <source>
        <dbReference type="EMBL" id="MBK4738802.1"/>
    </source>
</evidence>
<reference evidence="3" key="1">
    <citation type="submission" date="2021-01" db="EMBL/GenBank/DDBJ databases">
        <title>Genome sequence of strain Noviherbaspirillum sp. DKR-6.</title>
        <authorList>
            <person name="Chaudhary D.K."/>
        </authorList>
    </citation>
    <scope>NUCLEOTIDE SEQUENCE</scope>
    <source>
        <strain evidence="3">DKR-6</strain>
    </source>
</reference>
<dbReference type="Pfam" id="PF20434">
    <property type="entry name" value="BD-FAE"/>
    <property type="match status" value="1"/>
</dbReference>
<protein>
    <submittedName>
        <fullName evidence="3">Alpha/beta hydrolase</fullName>
    </submittedName>
</protein>
<dbReference type="RefSeq" id="WP_200598174.1">
    <property type="nucleotide sequence ID" value="NZ_JAEPBG010000027.1"/>
</dbReference>
<dbReference type="AlphaFoldDB" id="A0A934SZV6"/>
<dbReference type="InterPro" id="IPR049492">
    <property type="entry name" value="BD-FAE-like_dom"/>
</dbReference>
<keyword evidence="4" id="KW-1185">Reference proteome</keyword>
<evidence type="ECO:0000256" key="1">
    <source>
        <dbReference type="ARBA" id="ARBA00022801"/>
    </source>
</evidence>
<evidence type="ECO:0000313" key="4">
    <source>
        <dbReference type="Proteomes" id="UP000622890"/>
    </source>
</evidence>
<sequence>MNPIYRDMDQASLDAAYNNGRAVADTPAILADFRQRSDALRAAFPAHLDLAYGPGPRNRIDYFAASRPGPVLIFIHGGYWQMQAKEVFSFLAAGPLAHGIHVAMPGYTLAPDATLAQIVDEVRAAIACIRDQAPALGGDAQRMVVSGWSAGGHLTAMSMDEPGIVGGLSISGVFDLEPIRLSYINDKLGLSDADAAALSPMRLAPSAHPMVLAYGLDELPELQRQSEDYAALRAGLPGRIAPIAGANHFTILEELARADGQLTNALRWLLQG</sequence>